<dbReference type="EMBL" id="WCRS01000001">
    <property type="protein sequence ID" value="KAB4479180.1"/>
    <property type="molecule type" value="Genomic_DNA"/>
</dbReference>
<evidence type="ECO:0000313" key="2">
    <source>
        <dbReference type="EMBL" id="CUQ14015.1"/>
    </source>
</evidence>
<dbReference type="Proteomes" id="UP000488521">
    <property type="component" value="Unassembled WGS sequence"/>
</dbReference>
<feature type="transmembrane region" description="Helical" evidence="1">
    <location>
        <begin position="203"/>
        <end position="220"/>
    </location>
</feature>
<dbReference type="EMBL" id="CZAP01000025">
    <property type="protein sequence ID" value="CUQ14015.1"/>
    <property type="molecule type" value="Genomic_DNA"/>
</dbReference>
<dbReference type="RefSeq" id="WP_055229208.1">
    <property type="nucleotide sequence ID" value="NZ_CP083680.1"/>
</dbReference>
<reference evidence="5 9" key="3">
    <citation type="submission" date="2021-06" db="EMBL/GenBank/DDBJ databases">
        <title>Interrogation of the integrated mobile genetic elements in gut-associated Bacteroides with a consensus prediction approach.</title>
        <authorList>
            <person name="Campbell D.E."/>
            <person name="Leigh J.R."/>
            <person name="Kim T."/>
            <person name="England W."/>
            <person name="Whitaker R.J."/>
            <person name="Degnan P.H."/>
        </authorList>
    </citation>
    <scope>NUCLEOTIDE SEQUENCE [LARGE SCALE GENOMIC DNA]</scope>
    <source>
        <strain evidence="5 9">WAL8669</strain>
    </source>
</reference>
<feature type="transmembrane region" description="Helical" evidence="1">
    <location>
        <begin position="59"/>
        <end position="77"/>
    </location>
</feature>
<dbReference type="AlphaFoldDB" id="A0A173TAP0"/>
<feature type="transmembrane region" description="Helical" evidence="1">
    <location>
        <begin position="120"/>
        <end position="138"/>
    </location>
</feature>
<feature type="transmembrane region" description="Helical" evidence="1">
    <location>
        <begin position="253"/>
        <end position="272"/>
    </location>
</feature>
<evidence type="ECO:0000313" key="9">
    <source>
        <dbReference type="Proteomes" id="UP001156218"/>
    </source>
</evidence>
<organism evidence="3 7">
    <name type="scientific">Bacteroides thetaiotaomicron</name>
    <dbReference type="NCBI Taxonomy" id="818"/>
    <lineage>
        <taxon>Bacteria</taxon>
        <taxon>Pseudomonadati</taxon>
        <taxon>Bacteroidota</taxon>
        <taxon>Bacteroidia</taxon>
        <taxon>Bacteroidales</taxon>
        <taxon>Bacteroidaceae</taxon>
        <taxon>Bacteroides</taxon>
    </lineage>
</organism>
<evidence type="ECO:0000313" key="3">
    <source>
        <dbReference type="EMBL" id="KAB4455435.1"/>
    </source>
</evidence>
<evidence type="ECO:0000313" key="6">
    <source>
        <dbReference type="Proteomes" id="UP000095576"/>
    </source>
</evidence>
<gene>
    <name evidence="2" type="ORF">ERS852511_04480</name>
    <name evidence="4" type="ORF">GAN59_01255</name>
    <name evidence="3" type="ORF">GAN93_00080</name>
    <name evidence="5" type="ORF">KQP68_15990</name>
</gene>
<sequence>MMRLLAMLLVAMIVSGYYFPFTFSFLPGVNTKMVLAVIGIGLVLYEGCRKRGITFSKELMGAVVLACFFSFVCLFSIDYNRTDDYSYVTYFATFFTWLGGAYATCTAIRLIHGKVTLKLLVSYLAFVCATQCILAIMIDRIPAFRMLVDSYIDQGQEFYQEVGRLYGIGAALDPAGVRFSVVLILIAYLLCEDDVIRQDRKKITGFLVCFFIISILGNMISRTTTIGMMMGLAYIIYSTGIFRLTISVRNFKFYSVFGFLLVVSVIWGIYMYQNNYTFYQNMRFAFEGFFNWIEMGEWRTGSTDRLNAIMWVWPETFESWIIGTGKFGFYTFSTDIGYCRFILYCGLVGFGVFASFFIFNAWVFARKRESFLLLSVLLLSLAFIIWIKVATDIFFIYALFYCLDWKEADAEVLKESFAANYNSQFER</sequence>
<reference evidence="2 6" key="1">
    <citation type="submission" date="2015-09" db="EMBL/GenBank/DDBJ databases">
        <authorList>
            <consortium name="Pathogen Informatics"/>
        </authorList>
    </citation>
    <scope>NUCLEOTIDE SEQUENCE [LARGE SCALE GENOMIC DNA]</scope>
    <source>
        <strain evidence="2 6">2789STDY5834899</strain>
    </source>
</reference>
<evidence type="ECO:0008006" key="10">
    <source>
        <dbReference type="Google" id="ProtNLM"/>
    </source>
</evidence>
<feature type="transmembrane region" description="Helical" evidence="1">
    <location>
        <begin position="226"/>
        <end position="246"/>
    </location>
</feature>
<evidence type="ECO:0000313" key="8">
    <source>
        <dbReference type="Proteomes" id="UP000488521"/>
    </source>
</evidence>
<accession>A0A173TAP0</accession>
<dbReference type="EMBL" id="CP083680">
    <property type="protein sequence ID" value="UYU65078.1"/>
    <property type="molecule type" value="Genomic_DNA"/>
</dbReference>
<evidence type="ECO:0000313" key="5">
    <source>
        <dbReference type="EMBL" id="UYU65078.1"/>
    </source>
</evidence>
<dbReference type="Proteomes" id="UP000460317">
    <property type="component" value="Unassembled WGS sequence"/>
</dbReference>
<keyword evidence="1" id="KW-0812">Transmembrane</keyword>
<feature type="transmembrane region" description="Helical" evidence="1">
    <location>
        <begin position="26"/>
        <end position="47"/>
    </location>
</feature>
<dbReference type="EMBL" id="WCSB01000001">
    <property type="protein sequence ID" value="KAB4455435.1"/>
    <property type="molecule type" value="Genomic_DNA"/>
</dbReference>
<protein>
    <recommendedName>
        <fullName evidence="10">O-antigen ligase domain-containing protein</fullName>
    </recommendedName>
</protein>
<feature type="transmembrane region" description="Helical" evidence="1">
    <location>
        <begin position="89"/>
        <end position="108"/>
    </location>
</feature>
<evidence type="ECO:0000313" key="7">
    <source>
        <dbReference type="Proteomes" id="UP000460317"/>
    </source>
</evidence>
<feature type="transmembrane region" description="Helical" evidence="1">
    <location>
        <begin position="371"/>
        <end position="400"/>
    </location>
</feature>
<proteinExistence type="predicted"/>
<feature type="transmembrane region" description="Helical" evidence="1">
    <location>
        <begin position="175"/>
        <end position="191"/>
    </location>
</feature>
<reference evidence="7 8" key="2">
    <citation type="journal article" date="2019" name="Nat. Med.">
        <title>A library of human gut bacterial isolates paired with longitudinal multiomics data enables mechanistic microbiome research.</title>
        <authorList>
            <person name="Poyet M."/>
            <person name="Groussin M."/>
            <person name="Gibbons S.M."/>
            <person name="Avila-Pacheco J."/>
            <person name="Jiang X."/>
            <person name="Kearney S.M."/>
            <person name="Perrotta A.R."/>
            <person name="Berdy B."/>
            <person name="Zhao S."/>
            <person name="Lieberman T.D."/>
            <person name="Swanson P.K."/>
            <person name="Smith M."/>
            <person name="Roesemann S."/>
            <person name="Alexander J.E."/>
            <person name="Rich S.A."/>
            <person name="Livny J."/>
            <person name="Vlamakis H."/>
            <person name="Clish C."/>
            <person name="Bullock K."/>
            <person name="Deik A."/>
            <person name="Scott J."/>
            <person name="Pierce K.A."/>
            <person name="Xavier R.J."/>
            <person name="Alm E.J."/>
        </authorList>
    </citation>
    <scope>NUCLEOTIDE SEQUENCE [LARGE SCALE GENOMIC DNA]</scope>
    <source>
        <strain evidence="4 8">BIOML-A156</strain>
        <strain evidence="3 7">BIOML-A165</strain>
    </source>
</reference>
<evidence type="ECO:0000256" key="1">
    <source>
        <dbReference type="SAM" id="Phobius"/>
    </source>
</evidence>
<keyword evidence="1" id="KW-0472">Membrane</keyword>
<name>A0A173TAP0_BACT4</name>
<dbReference type="Proteomes" id="UP001156218">
    <property type="component" value="Chromosome"/>
</dbReference>
<evidence type="ECO:0000313" key="4">
    <source>
        <dbReference type="EMBL" id="KAB4479180.1"/>
    </source>
</evidence>
<dbReference type="Proteomes" id="UP000095576">
    <property type="component" value="Unassembled WGS sequence"/>
</dbReference>
<keyword evidence="1" id="KW-1133">Transmembrane helix</keyword>
<feature type="transmembrane region" description="Helical" evidence="1">
    <location>
        <begin position="341"/>
        <end position="364"/>
    </location>
</feature>